<dbReference type="Gene3D" id="3.30.1280.10">
    <property type="entry name" value="Phosphoribosylformylglycinamidine synthase subunit PurS"/>
    <property type="match status" value="1"/>
</dbReference>
<keyword evidence="3 6" id="KW-0547">Nucleotide-binding</keyword>
<comment type="subunit">
    <text evidence="6">Part of the FGAM synthase complex composed of 1 PurL, 1 PurQ and 2 PurS subunits.</text>
</comment>
<keyword evidence="8" id="KW-1185">Reference proteome</keyword>
<dbReference type="Pfam" id="PF02700">
    <property type="entry name" value="PurS"/>
    <property type="match status" value="1"/>
</dbReference>
<evidence type="ECO:0000256" key="2">
    <source>
        <dbReference type="ARBA" id="ARBA00022598"/>
    </source>
</evidence>
<name>A0A1I1Z5Q4_9BACI</name>
<dbReference type="Proteomes" id="UP000199474">
    <property type="component" value="Unassembled WGS sequence"/>
</dbReference>
<dbReference type="GO" id="GO:0005524">
    <property type="term" value="F:ATP binding"/>
    <property type="evidence" value="ECO:0007669"/>
    <property type="project" value="UniProtKB-UniRule"/>
</dbReference>
<dbReference type="AlphaFoldDB" id="A0A1I1Z5Q4"/>
<evidence type="ECO:0000256" key="1">
    <source>
        <dbReference type="ARBA" id="ARBA00022490"/>
    </source>
</evidence>
<keyword evidence="1 6" id="KW-0963">Cytoplasm</keyword>
<keyword evidence="2 6" id="KW-0436">Ligase</keyword>
<dbReference type="GO" id="GO:0005737">
    <property type="term" value="C:cytoplasm"/>
    <property type="evidence" value="ECO:0007669"/>
    <property type="project" value="UniProtKB-SubCell"/>
</dbReference>
<evidence type="ECO:0000256" key="6">
    <source>
        <dbReference type="HAMAP-Rule" id="MF_01926"/>
    </source>
</evidence>
<keyword evidence="4 6" id="KW-0658">Purine biosynthesis</keyword>
<accession>A0A1I1Z5Q4</accession>
<dbReference type="InterPro" id="IPR036604">
    <property type="entry name" value="PurS-like_sf"/>
</dbReference>
<reference evidence="8" key="1">
    <citation type="submission" date="2016-10" db="EMBL/GenBank/DDBJ databases">
        <authorList>
            <person name="Varghese N."/>
            <person name="Submissions S."/>
        </authorList>
    </citation>
    <scope>NUCLEOTIDE SEQUENCE [LARGE SCALE GENOMIC DNA]</scope>
    <source>
        <strain evidence="8">DSM 22530</strain>
    </source>
</reference>
<dbReference type="PANTHER" id="PTHR34696">
    <property type="entry name" value="PHOSPHORIBOSYLFORMYLGLYCINAMIDINE SYNTHASE SUBUNIT PURS"/>
    <property type="match status" value="1"/>
</dbReference>
<dbReference type="InterPro" id="IPR003850">
    <property type="entry name" value="PurS"/>
</dbReference>
<dbReference type="RefSeq" id="WP_090086647.1">
    <property type="nucleotide sequence ID" value="NZ_FOMR01000011.1"/>
</dbReference>
<organism evidence="7 8">
    <name type="scientific">Lentibacillus persicus</name>
    <dbReference type="NCBI Taxonomy" id="640948"/>
    <lineage>
        <taxon>Bacteria</taxon>
        <taxon>Bacillati</taxon>
        <taxon>Bacillota</taxon>
        <taxon>Bacilli</taxon>
        <taxon>Bacillales</taxon>
        <taxon>Bacillaceae</taxon>
        <taxon>Lentibacillus</taxon>
    </lineage>
</organism>
<gene>
    <name evidence="6" type="primary">purS</name>
    <name evidence="7" type="ORF">SAMN05216238_11170</name>
</gene>
<evidence type="ECO:0000313" key="8">
    <source>
        <dbReference type="Proteomes" id="UP000199474"/>
    </source>
</evidence>
<comment type="similarity">
    <text evidence="6">Belongs to the PurS family.</text>
</comment>
<dbReference type="GO" id="GO:0004642">
    <property type="term" value="F:phosphoribosylformylglycinamidine synthase activity"/>
    <property type="evidence" value="ECO:0007669"/>
    <property type="project" value="UniProtKB-UniRule"/>
</dbReference>
<dbReference type="PANTHER" id="PTHR34696:SF1">
    <property type="entry name" value="PHOSPHORIBOSYLFORMYLGLYCINAMIDINE SYNTHASE SUBUNIT PURS"/>
    <property type="match status" value="1"/>
</dbReference>
<evidence type="ECO:0000313" key="7">
    <source>
        <dbReference type="EMBL" id="SFE25680.1"/>
    </source>
</evidence>
<dbReference type="STRING" id="640948.SAMN05216238_11170"/>
<dbReference type="OrthoDB" id="9799101at2"/>
<dbReference type="NCBIfam" id="TIGR00302">
    <property type="entry name" value="phosphoribosylformylglycinamidine synthase subunit PurS"/>
    <property type="match status" value="1"/>
</dbReference>
<sequence length="83" mass="9501">MKKVTIRIMPKQGVLDPQGKAVQTSLSALGFSDVKEVQTGKLIELFVEDYQNIDQRVRDMCDKLLANPVMEDYHYEVEEVART</sequence>
<keyword evidence="5 6" id="KW-0067">ATP-binding</keyword>
<protein>
    <recommendedName>
        <fullName evidence="6">Phosphoribosylformylglycinamidine synthase subunit PurS</fullName>
        <shortName evidence="6">FGAM synthase</shortName>
        <ecNumber evidence="6">6.3.5.3</ecNumber>
    </recommendedName>
    <alternativeName>
        <fullName evidence="6">Formylglycinamide ribonucleotide amidotransferase subunit III</fullName>
        <shortName evidence="6">FGAR amidotransferase III</shortName>
        <shortName evidence="6">FGAR-AT III</shortName>
    </alternativeName>
    <alternativeName>
        <fullName evidence="6">Phosphoribosylformylglycinamidine synthase subunit III</fullName>
    </alternativeName>
</protein>
<dbReference type="SUPFAM" id="SSF82697">
    <property type="entry name" value="PurS-like"/>
    <property type="match status" value="1"/>
</dbReference>
<evidence type="ECO:0000256" key="3">
    <source>
        <dbReference type="ARBA" id="ARBA00022741"/>
    </source>
</evidence>
<dbReference type="GO" id="GO:0006189">
    <property type="term" value="P:'de novo' IMP biosynthetic process"/>
    <property type="evidence" value="ECO:0007669"/>
    <property type="project" value="UniProtKB-UniRule"/>
</dbReference>
<dbReference type="NCBIfam" id="NF004630">
    <property type="entry name" value="PRK05974.1"/>
    <property type="match status" value="1"/>
</dbReference>
<evidence type="ECO:0000256" key="4">
    <source>
        <dbReference type="ARBA" id="ARBA00022755"/>
    </source>
</evidence>
<dbReference type="EC" id="6.3.5.3" evidence="6"/>
<evidence type="ECO:0000256" key="5">
    <source>
        <dbReference type="ARBA" id="ARBA00022840"/>
    </source>
</evidence>
<comment type="function">
    <text evidence="6">Part of the phosphoribosylformylglycinamidine synthase complex involved in the purines biosynthetic pathway. Catalyzes the ATP-dependent conversion of formylglycinamide ribonucleotide (FGAR) and glutamine to yield formylglycinamidine ribonucleotide (FGAM) and glutamate. The FGAM synthase complex is composed of three subunits. PurQ produces an ammonia molecule by converting glutamine to glutamate. PurL transfers the ammonia molecule to FGAR to form FGAM in an ATP-dependent manner. PurS interacts with PurQ and PurL and is thought to assist in the transfer of the ammonia molecule from PurQ to PurL.</text>
</comment>
<comment type="subcellular location">
    <subcellularLocation>
        <location evidence="6">Cytoplasm</location>
    </subcellularLocation>
</comment>
<comment type="catalytic activity">
    <reaction evidence="6">
        <text>N(2)-formyl-N(1)-(5-phospho-beta-D-ribosyl)glycinamide + L-glutamine + ATP + H2O = 2-formamido-N(1)-(5-O-phospho-beta-D-ribosyl)acetamidine + L-glutamate + ADP + phosphate + H(+)</text>
        <dbReference type="Rhea" id="RHEA:17129"/>
        <dbReference type="ChEBI" id="CHEBI:15377"/>
        <dbReference type="ChEBI" id="CHEBI:15378"/>
        <dbReference type="ChEBI" id="CHEBI:29985"/>
        <dbReference type="ChEBI" id="CHEBI:30616"/>
        <dbReference type="ChEBI" id="CHEBI:43474"/>
        <dbReference type="ChEBI" id="CHEBI:58359"/>
        <dbReference type="ChEBI" id="CHEBI:147286"/>
        <dbReference type="ChEBI" id="CHEBI:147287"/>
        <dbReference type="ChEBI" id="CHEBI:456216"/>
        <dbReference type="EC" id="6.3.5.3"/>
    </reaction>
</comment>
<dbReference type="EMBL" id="FOMR01000011">
    <property type="protein sequence ID" value="SFE25680.1"/>
    <property type="molecule type" value="Genomic_DNA"/>
</dbReference>
<dbReference type="HAMAP" id="MF_01926">
    <property type="entry name" value="PurS"/>
    <property type="match status" value="1"/>
</dbReference>
<proteinExistence type="inferred from homology"/>
<comment type="pathway">
    <text evidence="6">Purine metabolism; IMP biosynthesis via de novo pathway; 5-amino-1-(5-phospho-D-ribosyl)imidazole from N(2)-formyl-N(1)-(5-phospho-D-ribosyl)glycinamide: step 1/2.</text>
</comment>
<dbReference type="UniPathway" id="UPA00074">
    <property type="reaction ID" value="UER00128"/>
</dbReference>